<dbReference type="SUPFAM" id="SSF55031">
    <property type="entry name" value="Bacterial exopeptidase dimerisation domain"/>
    <property type="match status" value="1"/>
</dbReference>
<dbReference type="PANTHER" id="PTHR43808">
    <property type="entry name" value="ACETYLORNITHINE DEACETYLASE"/>
    <property type="match status" value="1"/>
</dbReference>
<reference evidence="8" key="1">
    <citation type="submission" date="2023-07" db="EMBL/GenBank/DDBJ databases">
        <title>Genome content predicts the carbon catabolic preferences of heterotrophic bacteria.</title>
        <authorList>
            <person name="Gralka M."/>
        </authorList>
    </citation>
    <scope>NUCLEOTIDE SEQUENCE</scope>
    <source>
        <strain evidence="8">F2M12</strain>
    </source>
</reference>
<dbReference type="PROSITE" id="PS00758">
    <property type="entry name" value="ARGE_DAPE_CPG2_1"/>
    <property type="match status" value="1"/>
</dbReference>
<evidence type="ECO:0000256" key="1">
    <source>
        <dbReference type="ARBA" id="ARBA00001947"/>
    </source>
</evidence>
<dbReference type="RefSeq" id="WP_303538534.1">
    <property type="nucleotide sequence ID" value="NZ_JAUOQI010000008.1"/>
</dbReference>
<organism evidence="8 9">
    <name type="scientific">Alteromonas stellipolaris</name>
    <dbReference type="NCBI Taxonomy" id="233316"/>
    <lineage>
        <taxon>Bacteria</taxon>
        <taxon>Pseudomonadati</taxon>
        <taxon>Pseudomonadota</taxon>
        <taxon>Gammaproteobacteria</taxon>
        <taxon>Alteromonadales</taxon>
        <taxon>Alteromonadaceae</taxon>
        <taxon>Alteromonas/Salinimonas group</taxon>
        <taxon>Alteromonas</taxon>
    </lineage>
</organism>
<sequence>MIKRIKFNTLFVGMLFMFSQTSMANTATEHKITKHINDNLTQSQALLEKTVNINSGTMNFDGVKKVGAIYQAEFDAMGFDTQWVDGSEFNRAGHLVASYGNSGPKILMIGHLDTVFAKDDAFQHYSVVDDTHIAGPGITDMKGGDVIIIAALQALKALDLLDKISIKVVMTGDEESSGRPLSLSKKALVAAAIWADIALGFEDADGDIKTAVVARRGSIGWQLDVAGKPAHSSQIFTDNVGYGAIFETARILNSFREQLAGVGNITFNPGLIAGGTEVEVQPENSIVQGFGKTNVVAKEVTVKGGIRTLTADELVKAKKVMQEVASNNLAHTSATLTFADGYPPMAPTDQNYALLKMYSDVSESLGYGPVAPVNPRNAGAADISFAADHVNMAIDGLGLMGDGGHTKDEVADMSTFAQNMHKAAILLYRLGEAKAL</sequence>
<dbReference type="PROSITE" id="PS00759">
    <property type="entry name" value="ARGE_DAPE_CPG2_2"/>
    <property type="match status" value="1"/>
</dbReference>
<keyword evidence="5" id="KW-0170">Cobalt</keyword>
<proteinExistence type="predicted"/>
<evidence type="ECO:0000259" key="7">
    <source>
        <dbReference type="Pfam" id="PF07687"/>
    </source>
</evidence>
<comment type="cofactor">
    <cofactor evidence="1">
        <name>Zn(2+)</name>
        <dbReference type="ChEBI" id="CHEBI:29105"/>
    </cofactor>
</comment>
<accession>A0AAW7Z3A5</accession>
<keyword evidence="4" id="KW-0862">Zinc</keyword>
<dbReference type="InterPro" id="IPR002933">
    <property type="entry name" value="Peptidase_M20"/>
</dbReference>
<feature type="domain" description="Peptidase M20 dimerisation" evidence="7">
    <location>
        <begin position="213"/>
        <end position="330"/>
    </location>
</feature>
<dbReference type="InterPro" id="IPR011650">
    <property type="entry name" value="Peptidase_M20_dimer"/>
</dbReference>
<dbReference type="Pfam" id="PF01546">
    <property type="entry name" value="Peptidase_M20"/>
    <property type="match status" value="1"/>
</dbReference>
<dbReference type="Gene3D" id="3.40.630.10">
    <property type="entry name" value="Zn peptidases"/>
    <property type="match status" value="1"/>
</dbReference>
<dbReference type="Pfam" id="PF07687">
    <property type="entry name" value="M20_dimer"/>
    <property type="match status" value="1"/>
</dbReference>
<dbReference type="PANTHER" id="PTHR43808:SF32">
    <property type="entry name" value="ARGE_DAPE-RELATED DEACYLASE"/>
    <property type="match status" value="1"/>
</dbReference>
<feature type="chain" id="PRO_5043331073" evidence="6">
    <location>
        <begin position="25"/>
        <end position="436"/>
    </location>
</feature>
<evidence type="ECO:0000256" key="5">
    <source>
        <dbReference type="ARBA" id="ARBA00023285"/>
    </source>
</evidence>
<evidence type="ECO:0000313" key="8">
    <source>
        <dbReference type="EMBL" id="MDO6578210.1"/>
    </source>
</evidence>
<evidence type="ECO:0000313" key="9">
    <source>
        <dbReference type="Proteomes" id="UP001170717"/>
    </source>
</evidence>
<dbReference type="GO" id="GO:0016787">
    <property type="term" value="F:hydrolase activity"/>
    <property type="evidence" value="ECO:0007669"/>
    <property type="project" value="UniProtKB-KW"/>
</dbReference>
<gene>
    <name evidence="8" type="ORF">Q4527_12445</name>
</gene>
<dbReference type="SUPFAM" id="SSF53187">
    <property type="entry name" value="Zn-dependent exopeptidases"/>
    <property type="match status" value="1"/>
</dbReference>
<dbReference type="Proteomes" id="UP001170717">
    <property type="component" value="Unassembled WGS sequence"/>
</dbReference>
<keyword evidence="6" id="KW-0732">Signal</keyword>
<dbReference type="EMBL" id="JAUOQI010000008">
    <property type="protein sequence ID" value="MDO6578210.1"/>
    <property type="molecule type" value="Genomic_DNA"/>
</dbReference>
<feature type="signal peptide" evidence="6">
    <location>
        <begin position="1"/>
        <end position="24"/>
    </location>
</feature>
<evidence type="ECO:0000256" key="4">
    <source>
        <dbReference type="ARBA" id="ARBA00022833"/>
    </source>
</evidence>
<dbReference type="InterPro" id="IPR050072">
    <property type="entry name" value="Peptidase_M20A"/>
</dbReference>
<keyword evidence="3" id="KW-0378">Hydrolase</keyword>
<dbReference type="InterPro" id="IPR001261">
    <property type="entry name" value="ArgE/DapE_CS"/>
</dbReference>
<dbReference type="AlphaFoldDB" id="A0AAW7Z3A5"/>
<comment type="caution">
    <text evidence="8">The sequence shown here is derived from an EMBL/GenBank/DDBJ whole genome shotgun (WGS) entry which is preliminary data.</text>
</comment>
<name>A0AAW7Z3A5_9ALTE</name>
<dbReference type="Gene3D" id="3.30.70.360">
    <property type="match status" value="1"/>
</dbReference>
<dbReference type="InterPro" id="IPR036264">
    <property type="entry name" value="Bact_exopeptidase_dim_dom"/>
</dbReference>
<evidence type="ECO:0000256" key="3">
    <source>
        <dbReference type="ARBA" id="ARBA00022801"/>
    </source>
</evidence>
<dbReference type="GO" id="GO:0046872">
    <property type="term" value="F:metal ion binding"/>
    <property type="evidence" value="ECO:0007669"/>
    <property type="project" value="UniProtKB-KW"/>
</dbReference>
<protein>
    <submittedName>
        <fullName evidence="8">M20/M25/M40 family metallo-hydrolase</fullName>
    </submittedName>
</protein>
<keyword evidence="2" id="KW-0479">Metal-binding</keyword>
<evidence type="ECO:0000256" key="6">
    <source>
        <dbReference type="SAM" id="SignalP"/>
    </source>
</evidence>
<evidence type="ECO:0000256" key="2">
    <source>
        <dbReference type="ARBA" id="ARBA00022723"/>
    </source>
</evidence>